<feature type="domain" description="Piwi" evidence="1">
    <location>
        <begin position="1"/>
        <end position="126"/>
    </location>
</feature>
<dbReference type="GO" id="GO:0003676">
    <property type="term" value="F:nucleic acid binding"/>
    <property type="evidence" value="ECO:0007669"/>
    <property type="project" value="InterPro"/>
</dbReference>
<evidence type="ECO:0000313" key="2">
    <source>
        <dbReference type="EMBL" id="MBA4656128.1"/>
    </source>
</evidence>
<dbReference type="PANTHER" id="PTHR22891">
    <property type="entry name" value="EUKARYOTIC TRANSLATION INITIATION FACTOR 2C"/>
    <property type="match status" value="1"/>
</dbReference>
<accession>A0A7C9E870</accession>
<dbReference type="SUPFAM" id="SSF53098">
    <property type="entry name" value="Ribonuclease H-like"/>
    <property type="match status" value="1"/>
</dbReference>
<dbReference type="Gene3D" id="3.30.420.10">
    <property type="entry name" value="Ribonuclease H-like superfamily/Ribonuclease H"/>
    <property type="match status" value="1"/>
</dbReference>
<proteinExistence type="predicted"/>
<protein>
    <recommendedName>
        <fullName evidence="1">Piwi domain-containing protein</fullName>
    </recommendedName>
</protein>
<dbReference type="InterPro" id="IPR036397">
    <property type="entry name" value="RNaseH_sf"/>
</dbReference>
<dbReference type="InterPro" id="IPR003165">
    <property type="entry name" value="Piwi"/>
</dbReference>
<evidence type="ECO:0000259" key="1">
    <source>
        <dbReference type="PROSITE" id="PS50822"/>
    </source>
</evidence>
<dbReference type="AlphaFoldDB" id="A0A7C9E870"/>
<sequence>MIKAYLMLGETEVPKFTVIIAQKNHHTRFFEAGIHSNVPPGTVVDTEVVHPRNYDFYMCAHGGITGTLRPVHYHVLLDEIGFSPDELQNFIHSLSYVYQRSTHATSLVAPISYAHHAARQVGQFVKSEDFVDSPENNGMTSTGVIAVPDLPSLHDNVKDSMFFC</sequence>
<dbReference type="InterPro" id="IPR012337">
    <property type="entry name" value="RNaseH-like_sf"/>
</dbReference>
<name>A0A7C9E870_OPUST</name>
<reference evidence="2" key="2">
    <citation type="submission" date="2020-07" db="EMBL/GenBank/DDBJ databases">
        <authorList>
            <person name="Vera ALvarez R."/>
            <person name="Arias-Moreno D.M."/>
            <person name="Jimenez-Jacinto V."/>
            <person name="Jimenez-Bremont J.F."/>
            <person name="Swaminathan K."/>
            <person name="Moose S.P."/>
            <person name="Guerrero-Gonzalez M.L."/>
            <person name="Marino-Ramirez L."/>
            <person name="Landsman D."/>
            <person name="Rodriguez-Kessler M."/>
            <person name="Delgado-Sanchez P."/>
        </authorList>
    </citation>
    <scope>NUCLEOTIDE SEQUENCE</scope>
    <source>
        <tissue evidence="2">Cladode</tissue>
    </source>
</reference>
<dbReference type="SMART" id="SM00950">
    <property type="entry name" value="Piwi"/>
    <property type="match status" value="1"/>
</dbReference>
<reference evidence="2" key="1">
    <citation type="journal article" date="2013" name="J. Plant Res.">
        <title>Effect of fungi and light on seed germination of three Opuntia species from semiarid lands of central Mexico.</title>
        <authorList>
            <person name="Delgado-Sanchez P."/>
            <person name="Jimenez-Bremont J.F."/>
            <person name="Guerrero-Gonzalez Mde L."/>
            <person name="Flores J."/>
        </authorList>
    </citation>
    <scope>NUCLEOTIDE SEQUENCE</scope>
    <source>
        <tissue evidence="2">Cladode</tissue>
    </source>
</reference>
<organism evidence="2">
    <name type="scientific">Opuntia streptacantha</name>
    <name type="common">Prickly pear cactus</name>
    <name type="synonym">Opuntia cardona</name>
    <dbReference type="NCBI Taxonomy" id="393608"/>
    <lineage>
        <taxon>Eukaryota</taxon>
        <taxon>Viridiplantae</taxon>
        <taxon>Streptophyta</taxon>
        <taxon>Embryophyta</taxon>
        <taxon>Tracheophyta</taxon>
        <taxon>Spermatophyta</taxon>
        <taxon>Magnoliopsida</taxon>
        <taxon>eudicotyledons</taxon>
        <taxon>Gunneridae</taxon>
        <taxon>Pentapetalae</taxon>
        <taxon>Caryophyllales</taxon>
        <taxon>Cactineae</taxon>
        <taxon>Cactaceae</taxon>
        <taxon>Opuntioideae</taxon>
        <taxon>Opuntia</taxon>
    </lineage>
</organism>
<dbReference type="PROSITE" id="PS50822">
    <property type="entry name" value="PIWI"/>
    <property type="match status" value="1"/>
</dbReference>
<dbReference type="EMBL" id="GISG01190677">
    <property type="protein sequence ID" value="MBA4656128.1"/>
    <property type="molecule type" value="Transcribed_RNA"/>
</dbReference>
<dbReference type="Pfam" id="PF02171">
    <property type="entry name" value="Piwi"/>
    <property type="match status" value="1"/>
</dbReference>